<keyword evidence="2" id="KW-1185">Reference proteome</keyword>
<comment type="caution">
    <text evidence="1">The sequence shown here is derived from an EMBL/GenBank/DDBJ whole genome shotgun (WGS) entry which is preliminary data.</text>
</comment>
<name>A0ACB0LLP1_TRIPR</name>
<organism evidence="1 2">
    <name type="scientific">Trifolium pratense</name>
    <name type="common">Red clover</name>
    <dbReference type="NCBI Taxonomy" id="57577"/>
    <lineage>
        <taxon>Eukaryota</taxon>
        <taxon>Viridiplantae</taxon>
        <taxon>Streptophyta</taxon>
        <taxon>Embryophyta</taxon>
        <taxon>Tracheophyta</taxon>
        <taxon>Spermatophyta</taxon>
        <taxon>Magnoliopsida</taxon>
        <taxon>eudicotyledons</taxon>
        <taxon>Gunneridae</taxon>
        <taxon>Pentapetalae</taxon>
        <taxon>rosids</taxon>
        <taxon>fabids</taxon>
        <taxon>Fabales</taxon>
        <taxon>Fabaceae</taxon>
        <taxon>Papilionoideae</taxon>
        <taxon>50 kb inversion clade</taxon>
        <taxon>NPAAA clade</taxon>
        <taxon>Hologalegina</taxon>
        <taxon>IRL clade</taxon>
        <taxon>Trifolieae</taxon>
        <taxon>Trifolium</taxon>
    </lineage>
</organism>
<evidence type="ECO:0000313" key="2">
    <source>
        <dbReference type="Proteomes" id="UP001177021"/>
    </source>
</evidence>
<accession>A0ACB0LLP1</accession>
<gene>
    <name evidence="1" type="ORF">MILVUS5_LOCUS34351</name>
</gene>
<proteinExistence type="predicted"/>
<dbReference type="Proteomes" id="UP001177021">
    <property type="component" value="Unassembled WGS sequence"/>
</dbReference>
<evidence type="ECO:0000313" key="1">
    <source>
        <dbReference type="EMBL" id="CAJ2670303.1"/>
    </source>
</evidence>
<sequence>MDTKYFIFLFFLCAPIIISVVAIESSKDGKQYGAIKEFKIKMGFTTWNTWNLYDPLQRLGNRKRRKGSKGSSLEENGGEGSGEDKGEPIEGGKDKESAPST</sequence>
<reference evidence="1" key="1">
    <citation type="submission" date="2023-10" db="EMBL/GenBank/DDBJ databases">
        <authorList>
            <person name="Rodriguez Cubillos JULIANA M."/>
            <person name="De Vega J."/>
        </authorList>
    </citation>
    <scope>NUCLEOTIDE SEQUENCE</scope>
</reference>
<protein>
    <submittedName>
        <fullName evidence="1">Uncharacterized protein</fullName>
    </submittedName>
</protein>
<dbReference type="EMBL" id="CASHSV030000615">
    <property type="protein sequence ID" value="CAJ2670303.1"/>
    <property type="molecule type" value="Genomic_DNA"/>
</dbReference>